<dbReference type="SMART" id="SM01217">
    <property type="entry name" value="Fn3_like"/>
    <property type="match status" value="1"/>
</dbReference>
<evidence type="ECO:0000256" key="2">
    <source>
        <dbReference type="ARBA" id="ARBA00022729"/>
    </source>
</evidence>
<evidence type="ECO:0000256" key="3">
    <source>
        <dbReference type="ARBA" id="ARBA00022801"/>
    </source>
</evidence>
<dbReference type="PRINTS" id="PR00133">
    <property type="entry name" value="GLHYDRLASE3"/>
</dbReference>
<dbReference type="InterPro" id="IPR001764">
    <property type="entry name" value="Glyco_hydro_3_N"/>
</dbReference>
<dbReference type="GO" id="GO:0031222">
    <property type="term" value="P:arabinan catabolic process"/>
    <property type="evidence" value="ECO:0007669"/>
    <property type="project" value="TreeGrafter"/>
</dbReference>
<evidence type="ECO:0000313" key="5">
    <source>
        <dbReference type="EMBL" id="MCC2191461.1"/>
    </source>
</evidence>
<dbReference type="GO" id="GO:0009044">
    <property type="term" value="F:xylan 1,4-beta-xylosidase activity"/>
    <property type="evidence" value="ECO:0007669"/>
    <property type="project" value="InterPro"/>
</dbReference>
<reference evidence="5 6" key="1">
    <citation type="submission" date="2021-10" db="EMBL/GenBank/DDBJ databases">
        <title>Anaerobic single-cell dispensing facilitates the cultivation of human gut bacteria.</title>
        <authorList>
            <person name="Afrizal A."/>
        </authorList>
    </citation>
    <scope>NUCLEOTIDE SEQUENCE [LARGE SCALE GENOMIC DNA]</scope>
    <source>
        <strain evidence="5 6">CLA-AA-H277</strain>
    </source>
</reference>
<keyword evidence="6" id="KW-1185">Reference proteome</keyword>
<dbReference type="Pfam" id="PF14310">
    <property type="entry name" value="Fn3-like"/>
    <property type="match status" value="1"/>
</dbReference>
<keyword evidence="2" id="KW-0732">Signal</keyword>
<comment type="similarity">
    <text evidence="1">Belongs to the glycosyl hydrolase 3 family.</text>
</comment>
<dbReference type="Pfam" id="PF01915">
    <property type="entry name" value="Glyco_hydro_3_C"/>
    <property type="match status" value="1"/>
</dbReference>
<comment type="caution">
    <text evidence="5">The sequence shown here is derived from an EMBL/GenBank/DDBJ whole genome shotgun (WGS) entry which is preliminary data.</text>
</comment>
<feature type="domain" description="Fibronectin type III-like" evidence="4">
    <location>
        <begin position="608"/>
        <end position="677"/>
    </location>
</feature>
<evidence type="ECO:0000256" key="1">
    <source>
        <dbReference type="ARBA" id="ARBA00005336"/>
    </source>
</evidence>
<gene>
    <name evidence="5" type="ORF">LKD71_16990</name>
</gene>
<dbReference type="Gene3D" id="3.40.50.1700">
    <property type="entry name" value="Glycoside hydrolase family 3 C-terminal domain"/>
    <property type="match status" value="1"/>
</dbReference>
<dbReference type="GO" id="GO:0046556">
    <property type="term" value="F:alpha-L-arabinofuranosidase activity"/>
    <property type="evidence" value="ECO:0007669"/>
    <property type="project" value="TreeGrafter"/>
</dbReference>
<dbReference type="SUPFAM" id="SSF52279">
    <property type="entry name" value="Beta-D-glucan exohydrolase, C-terminal domain"/>
    <property type="match status" value="1"/>
</dbReference>
<protein>
    <submittedName>
        <fullName evidence="5">Glycoside hydrolase family 3 C-terminal domain-containing protein</fullName>
    </submittedName>
</protein>
<dbReference type="Gene3D" id="3.20.20.300">
    <property type="entry name" value="Glycoside hydrolase, family 3, N-terminal domain"/>
    <property type="match status" value="1"/>
</dbReference>
<keyword evidence="3 5" id="KW-0378">Hydrolase</keyword>
<evidence type="ECO:0000259" key="4">
    <source>
        <dbReference type="SMART" id="SM01217"/>
    </source>
</evidence>
<dbReference type="Pfam" id="PF00933">
    <property type="entry name" value="Glyco_hydro_3"/>
    <property type="match status" value="1"/>
</dbReference>
<dbReference type="PANTHER" id="PTHR42721">
    <property type="entry name" value="SUGAR HYDROLASE-RELATED"/>
    <property type="match status" value="1"/>
</dbReference>
<sequence length="700" mass="76975">MTREEARERARELVAKMTLEEKCSQLRYDAPAIRHLGIQAYNWWNEGLHGVARSGQATVFPQAIGLAASFDTELLHEVAEVIATEGRAKYNENVKHNDRDIYKGLTFWSPNVNIFRDPRWGRGHETYGEDPYLTGKLGTAFVKGLQGDGAYMKAAACAKHFAVHSGPEALRHEFDARPTEKDLHETYLPAFEMLVKDAGVEAIMGAYNRVDGEPSCGSDKLQSILRGEWGFQGHFVSDCWAIRDFHTGHMVTSTAEQSAALAINHGCDLNCGNTYLYVQKACEDGLVSGEKITEAAVRLFTTRYLLGLFDETEFDQLSYLEVESKEHLALAEKAAAESFVLLKNNGILPLEKEKLHTIGIIGPNADSRKALIGNYHGTASRYVTVQEGLQDYLGDSVRVLTSVGCDICKDRVEGLASADDRLSEARSVAEHSDVVILCVGLNEELEGEEGDAGNSYASGDKGDLLLPESQRALMEVVAECGKPVILCLMAGSDIDLSYAREHFDAILVLWYPGGEGGRAAAKVLFGETAPTGKLPVTFYESLEELPDFEDYTMEGRTYRYMKGKAQYPFGYGLTYGKLELTAAKIQENGTGADVSVTVYNSGDQEVTETIQVYVKNSKSPYAPLHPALAAFSRITVQPGETLEKTLTLDESAFTIVDEKGQRQTAAGTFEIYAGFSQPDERSVELMGCAPVRLEFQVSRE</sequence>
<dbReference type="EMBL" id="JAJEPR010000057">
    <property type="protein sequence ID" value="MCC2191461.1"/>
    <property type="molecule type" value="Genomic_DNA"/>
</dbReference>
<dbReference type="GO" id="GO:0045493">
    <property type="term" value="P:xylan catabolic process"/>
    <property type="evidence" value="ECO:0007669"/>
    <property type="project" value="InterPro"/>
</dbReference>
<dbReference type="InterPro" id="IPR026891">
    <property type="entry name" value="Fn3-like"/>
</dbReference>
<dbReference type="Proteomes" id="UP001197875">
    <property type="component" value="Unassembled WGS sequence"/>
</dbReference>
<dbReference type="Gene3D" id="2.60.40.10">
    <property type="entry name" value="Immunoglobulins"/>
    <property type="match status" value="1"/>
</dbReference>
<dbReference type="PANTHER" id="PTHR42721:SF3">
    <property type="entry name" value="BETA-D-XYLOSIDASE 5-RELATED"/>
    <property type="match status" value="1"/>
</dbReference>
<proteinExistence type="inferred from homology"/>
<dbReference type="InterPro" id="IPR017853">
    <property type="entry name" value="GH"/>
</dbReference>
<dbReference type="RefSeq" id="WP_227616304.1">
    <property type="nucleotide sequence ID" value="NZ_JAJEPR010000057.1"/>
</dbReference>
<dbReference type="SUPFAM" id="SSF51445">
    <property type="entry name" value="(Trans)glycosidases"/>
    <property type="match status" value="1"/>
</dbReference>
<dbReference type="InterPro" id="IPR002772">
    <property type="entry name" value="Glyco_hydro_3_C"/>
</dbReference>
<dbReference type="InterPro" id="IPR013783">
    <property type="entry name" value="Ig-like_fold"/>
</dbReference>
<name>A0AAE3DW90_9FIRM</name>
<dbReference type="InterPro" id="IPR036962">
    <property type="entry name" value="Glyco_hydro_3_N_sf"/>
</dbReference>
<evidence type="ECO:0000313" key="6">
    <source>
        <dbReference type="Proteomes" id="UP001197875"/>
    </source>
</evidence>
<dbReference type="InterPro" id="IPR044993">
    <property type="entry name" value="BXL"/>
</dbReference>
<accession>A0AAE3DW90</accession>
<organism evidence="5 6">
    <name type="scientific">Fusicatenibacter faecihominis</name>
    <dbReference type="NCBI Taxonomy" id="2881276"/>
    <lineage>
        <taxon>Bacteria</taxon>
        <taxon>Bacillati</taxon>
        <taxon>Bacillota</taxon>
        <taxon>Clostridia</taxon>
        <taxon>Lachnospirales</taxon>
        <taxon>Lachnospiraceae</taxon>
        <taxon>Fusicatenibacter</taxon>
    </lineage>
</organism>
<dbReference type="AlphaFoldDB" id="A0AAE3DW90"/>
<dbReference type="InterPro" id="IPR036881">
    <property type="entry name" value="Glyco_hydro_3_C_sf"/>
</dbReference>